<dbReference type="PROSITE" id="PS50850">
    <property type="entry name" value="MFS"/>
    <property type="match status" value="1"/>
</dbReference>
<dbReference type="PANTHER" id="PTHR23501">
    <property type="entry name" value="MAJOR FACILITATOR SUPERFAMILY"/>
    <property type="match status" value="1"/>
</dbReference>
<feature type="transmembrane region" description="Helical" evidence="6">
    <location>
        <begin position="423"/>
        <end position="445"/>
    </location>
</feature>
<feature type="compositionally biased region" description="Basic and acidic residues" evidence="5">
    <location>
        <begin position="1"/>
        <end position="17"/>
    </location>
</feature>
<evidence type="ECO:0000259" key="7">
    <source>
        <dbReference type="PROSITE" id="PS50850"/>
    </source>
</evidence>
<feature type="transmembrane region" description="Helical" evidence="6">
    <location>
        <begin position="327"/>
        <end position="348"/>
    </location>
</feature>
<feature type="transmembrane region" description="Helical" evidence="6">
    <location>
        <begin position="295"/>
        <end position="315"/>
    </location>
</feature>
<dbReference type="Gene3D" id="1.20.1250.20">
    <property type="entry name" value="MFS general substrate transporter like domains"/>
    <property type="match status" value="1"/>
</dbReference>
<evidence type="ECO:0000256" key="3">
    <source>
        <dbReference type="ARBA" id="ARBA00022989"/>
    </source>
</evidence>
<feature type="transmembrane region" description="Helical" evidence="6">
    <location>
        <begin position="84"/>
        <end position="105"/>
    </location>
</feature>
<dbReference type="InterPro" id="IPR011701">
    <property type="entry name" value="MFS"/>
</dbReference>
<organism evidence="8 9">
    <name type="scientific">Actinosynnema mirum (strain ATCC 29888 / DSM 43827 / JCM 3225 / NBRC 14064 / NCIMB 13271 / NRRL B-12336 / IMRU 3971 / 101)</name>
    <dbReference type="NCBI Taxonomy" id="446462"/>
    <lineage>
        <taxon>Bacteria</taxon>
        <taxon>Bacillati</taxon>
        <taxon>Actinomycetota</taxon>
        <taxon>Actinomycetes</taxon>
        <taxon>Pseudonocardiales</taxon>
        <taxon>Pseudonocardiaceae</taxon>
        <taxon>Actinosynnema</taxon>
    </lineage>
</organism>
<dbReference type="InterPro" id="IPR020846">
    <property type="entry name" value="MFS_dom"/>
</dbReference>
<evidence type="ECO:0000256" key="4">
    <source>
        <dbReference type="ARBA" id="ARBA00023136"/>
    </source>
</evidence>
<feature type="transmembrane region" description="Helical" evidence="6">
    <location>
        <begin position="178"/>
        <end position="198"/>
    </location>
</feature>
<protein>
    <submittedName>
        <fullName evidence="8">Major facilitator superfamily MFS_1</fullName>
    </submittedName>
</protein>
<dbReference type="KEGG" id="ami:Amir_6047"/>
<dbReference type="HOGENOM" id="CLU_000960_2_6_11"/>
<dbReference type="EMBL" id="CP001630">
    <property type="protein sequence ID" value="ACU39854.1"/>
    <property type="molecule type" value="Genomic_DNA"/>
</dbReference>
<evidence type="ECO:0000256" key="6">
    <source>
        <dbReference type="SAM" id="Phobius"/>
    </source>
</evidence>
<dbReference type="STRING" id="446462.Amir_6047"/>
<gene>
    <name evidence="8" type="ordered locus">Amir_6047</name>
</gene>
<feature type="transmembrane region" description="Helical" evidence="6">
    <location>
        <begin position="392"/>
        <end position="411"/>
    </location>
</feature>
<feature type="transmembrane region" description="Helical" evidence="6">
    <location>
        <begin position="457"/>
        <end position="480"/>
    </location>
</feature>
<dbReference type="GO" id="GO:0005886">
    <property type="term" value="C:plasma membrane"/>
    <property type="evidence" value="ECO:0007669"/>
    <property type="project" value="UniProtKB-SubCell"/>
</dbReference>
<comment type="subcellular location">
    <subcellularLocation>
        <location evidence="1">Cell membrane</location>
        <topology evidence="1">Multi-pass membrane protein</topology>
    </subcellularLocation>
</comment>
<dbReference type="SUPFAM" id="SSF103473">
    <property type="entry name" value="MFS general substrate transporter"/>
    <property type="match status" value="1"/>
</dbReference>
<feature type="transmembrane region" description="Helical" evidence="6">
    <location>
        <begin position="205"/>
        <end position="228"/>
    </location>
</feature>
<feature type="transmembrane region" description="Helical" evidence="6">
    <location>
        <begin position="234"/>
        <end position="259"/>
    </location>
</feature>
<sequence length="515" mass="52091">MGRVTPRDTRPDGDPHDLPATALGAAADASAAARGSAGPGAASATTTGASEDATEDATGAATGAKSAATTTEPGLWAPENRGPVTGMVLLITLLAFEAMGVSTAMPRMVADLDGQAFYSWPFLGFQAASVVAVVLSGRVCDRIGPRLPLLVGPALFVVGLAVAGIAQDMTLLMAGRVLQGLGAGAQIVAVYVLIGLVYPERLRPAVFGALSAAWVVPSLVGPAVAGWLTENLSWRWVFLGLVPLVAIGFALVLPVLRALPPHRGEEPARRGLPLAAFGAGGGVAGLSWAAQHPGWASLALGAASLAVLAPSLRVLLPKGTLTARRGLPVTILARGLLAGTFFAVEAFIPLTLTTVHGYSATAAGIPLTLSAIGWSAASMWQSRRPDIPRETLVRWGFTVSATGIASVTLIAPSWGPAWLTSVLWGVAGLGVGMAMSSLSVLTLAASTDSDRGFNSSALQVSDMLGSALLVGLGGVVLAAAPDLTTAVIPLDLLMAGLAVLGAVLTGPRCRATLDD</sequence>
<dbReference type="InterPro" id="IPR036259">
    <property type="entry name" value="MFS_trans_sf"/>
</dbReference>
<feature type="transmembrane region" description="Helical" evidence="6">
    <location>
        <begin position="271"/>
        <end position="289"/>
    </location>
</feature>
<dbReference type="Proteomes" id="UP000002213">
    <property type="component" value="Chromosome"/>
</dbReference>
<evidence type="ECO:0000256" key="2">
    <source>
        <dbReference type="ARBA" id="ARBA00022692"/>
    </source>
</evidence>
<feature type="transmembrane region" description="Helical" evidence="6">
    <location>
        <begin position="360"/>
        <end position="380"/>
    </location>
</feature>
<keyword evidence="4 6" id="KW-0472">Membrane</keyword>
<feature type="compositionally biased region" description="Low complexity" evidence="5">
    <location>
        <begin position="18"/>
        <end position="71"/>
    </location>
</feature>
<keyword evidence="2 6" id="KW-0812">Transmembrane</keyword>
<evidence type="ECO:0000256" key="5">
    <source>
        <dbReference type="SAM" id="MobiDB-lite"/>
    </source>
</evidence>
<evidence type="ECO:0000313" key="9">
    <source>
        <dbReference type="Proteomes" id="UP000002213"/>
    </source>
</evidence>
<proteinExistence type="predicted"/>
<dbReference type="RefSeq" id="WP_015804739.1">
    <property type="nucleotide sequence ID" value="NC_013093.1"/>
</dbReference>
<feature type="region of interest" description="Disordered" evidence="5">
    <location>
        <begin position="1"/>
        <end position="79"/>
    </location>
</feature>
<evidence type="ECO:0000313" key="8">
    <source>
        <dbReference type="EMBL" id="ACU39854.1"/>
    </source>
</evidence>
<evidence type="ECO:0000256" key="1">
    <source>
        <dbReference type="ARBA" id="ARBA00004651"/>
    </source>
</evidence>
<accession>C6WG90</accession>
<dbReference type="Pfam" id="PF07690">
    <property type="entry name" value="MFS_1"/>
    <property type="match status" value="1"/>
</dbReference>
<dbReference type="Gene3D" id="1.20.1720.10">
    <property type="entry name" value="Multidrug resistance protein D"/>
    <property type="match status" value="1"/>
</dbReference>
<dbReference type="PRINTS" id="PR01036">
    <property type="entry name" value="TCRTETB"/>
</dbReference>
<feature type="transmembrane region" description="Helical" evidence="6">
    <location>
        <begin position="117"/>
        <end position="135"/>
    </location>
</feature>
<keyword evidence="3 6" id="KW-1133">Transmembrane helix</keyword>
<name>C6WG90_ACTMD</name>
<keyword evidence="9" id="KW-1185">Reference proteome</keyword>
<dbReference type="eggNOG" id="COG2814">
    <property type="taxonomic scope" value="Bacteria"/>
</dbReference>
<dbReference type="GO" id="GO:0022857">
    <property type="term" value="F:transmembrane transporter activity"/>
    <property type="evidence" value="ECO:0007669"/>
    <property type="project" value="InterPro"/>
</dbReference>
<reference evidence="8 9" key="1">
    <citation type="journal article" date="2009" name="Stand. Genomic Sci.">
        <title>Complete genome sequence of Actinosynnema mirum type strain (101).</title>
        <authorList>
            <person name="Land M."/>
            <person name="Lapidus A."/>
            <person name="Mayilraj S."/>
            <person name="Chen F."/>
            <person name="Copeland A."/>
            <person name="Del Rio T.G."/>
            <person name="Nolan M."/>
            <person name="Lucas S."/>
            <person name="Tice H."/>
            <person name="Cheng J.F."/>
            <person name="Chertkov O."/>
            <person name="Bruce D."/>
            <person name="Goodwin L."/>
            <person name="Pitluck S."/>
            <person name="Rohde M."/>
            <person name="Goker M."/>
            <person name="Pati A."/>
            <person name="Ivanova N."/>
            <person name="Mavromatis K."/>
            <person name="Chen A."/>
            <person name="Palaniappan K."/>
            <person name="Hauser L."/>
            <person name="Chang Y.J."/>
            <person name="Jeffries C.C."/>
            <person name="Brettin T."/>
            <person name="Detter J.C."/>
            <person name="Han C."/>
            <person name="Chain P."/>
            <person name="Tindall B.J."/>
            <person name="Bristow J."/>
            <person name="Eisen J.A."/>
            <person name="Markowitz V."/>
            <person name="Hugenholtz P."/>
            <person name="Kyrpides N.C."/>
            <person name="Klenk H.P."/>
        </authorList>
    </citation>
    <scope>NUCLEOTIDE SEQUENCE [LARGE SCALE GENOMIC DNA]</scope>
    <source>
        <strain evidence="9">ATCC 29888 / DSM 43827 / JCM 3225 / NBRC 14064 / NCIMB 13271 / NRRL B-12336 / IMRU 3971 / 101</strain>
    </source>
</reference>
<dbReference type="PANTHER" id="PTHR23501:SF154">
    <property type="entry name" value="MULTIDRUG-EFFLUX TRANSPORTER RV1634-RELATED"/>
    <property type="match status" value="1"/>
</dbReference>
<feature type="domain" description="Major facilitator superfamily (MFS) profile" evidence="7">
    <location>
        <begin position="83"/>
        <end position="513"/>
    </location>
</feature>
<feature type="transmembrane region" description="Helical" evidence="6">
    <location>
        <begin position="486"/>
        <end position="505"/>
    </location>
</feature>
<dbReference type="AlphaFoldDB" id="C6WG90"/>
<feature type="transmembrane region" description="Helical" evidence="6">
    <location>
        <begin position="147"/>
        <end position="166"/>
    </location>
</feature>